<sequence length="51" mass="5318">PTDVPTSANVPTDSTSVHADVPPSAAPAGVLNKGKTPMVEEDITIKERTFK</sequence>
<feature type="region of interest" description="Disordered" evidence="1">
    <location>
        <begin position="1"/>
        <end position="51"/>
    </location>
</feature>
<accession>A0A699XLJ3</accession>
<dbReference type="EMBL" id="BKCJ011873651">
    <property type="protein sequence ID" value="GFD60113.1"/>
    <property type="molecule type" value="Genomic_DNA"/>
</dbReference>
<feature type="non-terminal residue" evidence="2">
    <location>
        <position position="1"/>
    </location>
</feature>
<dbReference type="AlphaFoldDB" id="A0A699XLJ3"/>
<organism evidence="2">
    <name type="scientific">Tanacetum cinerariifolium</name>
    <name type="common">Dalmatian daisy</name>
    <name type="synonym">Chrysanthemum cinerariifolium</name>
    <dbReference type="NCBI Taxonomy" id="118510"/>
    <lineage>
        <taxon>Eukaryota</taxon>
        <taxon>Viridiplantae</taxon>
        <taxon>Streptophyta</taxon>
        <taxon>Embryophyta</taxon>
        <taxon>Tracheophyta</taxon>
        <taxon>Spermatophyta</taxon>
        <taxon>Magnoliopsida</taxon>
        <taxon>eudicotyledons</taxon>
        <taxon>Gunneridae</taxon>
        <taxon>Pentapetalae</taxon>
        <taxon>asterids</taxon>
        <taxon>campanulids</taxon>
        <taxon>Asterales</taxon>
        <taxon>Asteraceae</taxon>
        <taxon>Asteroideae</taxon>
        <taxon>Anthemideae</taxon>
        <taxon>Anthemidinae</taxon>
        <taxon>Tanacetum</taxon>
    </lineage>
</organism>
<proteinExistence type="predicted"/>
<reference evidence="2" key="1">
    <citation type="journal article" date="2019" name="Sci. Rep.">
        <title>Draft genome of Tanacetum cinerariifolium, the natural source of mosquito coil.</title>
        <authorList>
            <person name="Yamashiro T."/>
            <person name="Shiraishi A."/>
            <person name="Satake H."/>
            <person name="Nakayama K."/>
        </authorList>
    </citation>
    <scope>NUCLEOTIDE SEQUENCE</scope>
</reference>
<gene>
    <name evidence="2" type="ORF">Tci_932082</name>
</gene>
<feature type="compositionally biased region" description="Polar residues" evidence="1">
    <location>
        <begin position="1"/>
        <end position="17"/>
    </location>
</feature>
<protein>
    <submittedName>
        <fullName evidence="2">Uncharacterized protein</fullName>
    </submittedName>
</protein>
<name>A0A699XLJ3_TANCI</name>
<evidence type="ECO:0000256" key="1">
    <source>
        <dbReference type="SAM" id="MobiDB-lite"/>
    </source>
</evidence>
<evidence type="ECO:0000313" key="2">
    <source>
        <dbReference type="EMBL" id="GFD60113.1"/>
    </source>
</evidence>
<comment type="caution">
    <text evidence="2">The sequence shown here is derived from an EMBL/GenBank/DDBJ whole genome shotgun (WGS) entry which is preliminary data.</text>
</comment>